<dbReference type="EMBL" id="MHSA01000021">
    <property type="protein sequence ID" value="OHA33898.1"/>
    <property type="molecule type" value="Genomic_DNA"/>
</dbReference>
<dbReference type="Proteomes" id="UP000177797">
    <property type="component" value="Unassembled WGS sequence"/>
</dbReference>
<proteinExistence type="predicted"/>
<evidence type="ECO:0000313" key="1">
    <source>
        <dbReference type="EMBL" id="OHA33898.1"/>
    </source>
</evidence>
<evidence type="ECO:0008006" key="3">
    <source>
        <dbReference type="Google" id="ProtNLM"/>
    </source>
</evidence>
<evidence type="ECO:0000313" key="2">
    <source>
        <dbReference type="Proteomes" id="UP000177797"/>
    </source>
</evidence>
<accession>A0A1G2NCQ8</accession>
<protein>
    <recommendedName>
        <fullName evidence="3">Thrombospondin type 3 repeat superfamily protein</fullName>
    </recommendedName>
</protein>
<gene>
    <name evidence="1" type="ORF">A2938_02640</name>
</gene>
<dbReference type="AlphaFoldDB" id="A0A1G2NCQ8"/>
<sequence>MRKHSFLVFSLSVLAGLGGFIVYGEYKNQGEEISAQAKTPADALGSAALIADSDKDGLKDWEEELWRTDPLNPDTDVDGMGDAEEIKSGRNPLIAGADALLDSATIAVKVNPQAKKDIPDTERFARELFATYLSSRQEGLPLSQNEIAKIIDTVSASVPEEAPQLFTEKDVEIFNEENESALRAYGNTLGAVLKKPWPSRENELAVFERAIQDPNQETARLDLANLTPISLAYNNLGKAAMKISVPQSALAVHLRFANTAMEIGGSIRGMSVALDDPIKTVSAIARYLDAAPRLGESLTALRNFLETRGISYNENENGYALWRATSGI</sequence>
<name>A0A1G2NCQ8_9BACT</name>
<reference evidence="1 2" key="1">
    <citation type="journal article" date="2016" name="Nat. Commun.">
        <title>Thousands of microbial genomes shed light on interconnected biogeochemical processes in an aquifer system.</title>
        <authorList>
            <person name="Anantharaman K."/>
            <person name="Brown C.T."/>
            <person name="Hug L.A."/>
            <person name="Sharon I."/>
            <person name="Castelle C.J."/>
            <person name="Probst A.J."/>
            <person name="Thomas B.C."/>
            <person name="Singh A."/>
            <person name="Wilkins M.J."/>
            <person name="Karaoz U."/>
            <person name="Brodie E.L."/>
            <person name="Williams K.H."/>
            <person name="Hubbard S.S."/>
            <person name="Banfield J.F."/>
        </authorList>
    </citation>
    <scope>NUCLEOTIDE SEQUENCE [LARGE SCALE GENOMIC DNA]</scope>
</reference>
<organism evidence="1 2">
    <name type="scientific">Candidatus Taylorbacteria bacterium RIFCSPLOWO2_01_FULL_48_100</name>
    <dbReference type="NCBI Taxonomy" id="1802322"/>
    <lineage>
        <taxon>Bacteria</taxon>
        <taxon>Candidatus Tayloriibacteriota</taxon>
    </lineage>
</organism>
<comment type="caution">
    <text evidence="1">The sequence shown here is derived from an EMBL/GenBank/DDBJ whole genome shotgun (WGS) entry which is preliminary data.</text>
</comment>